<dbReference type="Pfam" id="PF07714">
    <property type="entry name" value="PK_Tyr_Ser-Thr"/>
    <property type="match status" value="1"/>
</dbReference>
<dbReference type="GO" id="GO:0043235">
    <property type="term" value="C:receptor complex"/>
    <property type="evidence" value="ECO:0007669"/>
    <property type="project" value="TreeGrafter"/>
</dbReference>
<evidence type="ECO:0000313" key="3">
    <source>
        <dbReference type="Proteomes" id="UP000266673"/>
    </source>
</evidence>
<dbReference type="EMBL" id="QKWP01000686">
    <property type="protein sequence ID" value="RIB16298.1"/>
    <property type="molecule type" value="Genomic_DNA"/>
</dbReference>
<accession>A0A397V3V8</accession>
<evidence type="ECO:0000313" key="2">
    <source>
        <dbReference type="EMBL" id="RIB16298.1"/>
    </source>
</evidence>
<dbReference type="InterPro" id="IPR050122">
    <property type="entry name" value="RTK"/>
</dbReference>
<evidence type="ECO:0000259" key="1">
    <source>
        <dbReference type="PROSITE" id="PS50011"/>
    </source>
</evidence>
<reference evidence="2 3" key="1">
    <citation type="submission" date="2018-06" db="EMBL/GenBank/DDBJ databases">
        <title>Comparative genomics reveals the genomic features of Rhizophagus irregularis, R. cerebriforme, R. diaphanum and Gigaspora rosea, and their symbiotic lifestyle signature.</title>
        <authorList>
            <person name="Morin E."/>
            <person name="San Clemente H."/>
            <person name="Chen E.C.H."/>
            <person name="De La Providencia I."/>
            <person name="Hainaut M."/>
            <person name="Kuo A."/>
            <person name="Kohler A."/>
            <person name="Murat C."/>
            <person name="Tang N."/>
            <person name="Roy S."/>
            <person name="Loubradou J."/>
            <person name="Henrissat B."/>
            <person name="Grigoriev I.V."/>
            <person name="Corradi N."/>
            <person name="Roux C."/>
            <person name="Martin F.M."/>
        </authorList>
    </citation>
    <scope>NUCLEOTIDE SEQUENCE [LARGE SCALE GENOMIC DNA]</scope>
    <source>
        <strain evidence="2 3">DAOM 194757</strain>
    </source>
</reference>
<sequence length="188" mass="22038">MNKKTTQRFVKEFKNLQTVCMHPNIIEIYGVTRDRGFYNMVLQLPNYGDLREYLKINSSKLEWTDKLRMALHDEKLLIGLSKDEKSKTSNTSVYGMQDTLTREREISIEGTPNSYIQLFKRCWNYGPNQRPELEEISRKLMDLSENENLVCTSNFDEFISGTTSKISNSDIQLSSIMTMRSFYLWSTL</sequence>
<feature type="domain" description="Protein kinase" evidence="1">
    <location>
        <begin position="1"/>
        <end position="188"/>
    </location>
</feature>
<gene>
    <name evidence="2" type="ORF">C2G38_2247093</name>
</gene>
<dbReference type="PANTHER" id="PTHR24416:SF617">
    <property type="entry name" value="RET ONCOGENE, ISOFORM A"/>
    <property type="match status" value="1"/>
</dbReference>
<dbReference type="GO" id="GO:0004714">
    <property type="term" value="F:transmembrane receptor protein tyrosine kinase activity"/>
    <property type="evidence" value="ECO:0007669"/>
    <property type="project" value="TreeGrafter"/>
</dbReference>
<dbReference type="AlphaFoldDB" id="A0A397V3V8"/>
<dbReference type="GO" id="GO:0007169">
    <property type="term" value="P:cell surface receptor protein tyrosine kinase signaling pathway"/>
    <property type="evidence" value="ECO:0007669"/>
    <property type="project" value="TreeGrafter"/>
</dbReference>
<dbReference type="SUPFAM" id="SSF56112">
    <property type="entry name" value="Protein kinase-like (PK-like)"/>
    <property type="match status" value="1"/>
</dbReference>
<keyword evidence="3" id="KW-1185">Reference proteome</keyword>
<dbReference type="InterPro" id="IPR020635">
    <property type="entry name" value="Tyr_kinase_cat_dom"/>
</dbReference>
<dbReference type="InterPro" id="IPR000719">
    <property type="entry name" value="Prot_kinase_dom"/>
</dbReference>
<dbReference type="PANTHER" id="PTHR24416">
    <property type="entry name" value="TYROSINE-PROTEIN KINASE RECEPTOR"/>
    <property type="match status" value="1"/>
</dbReference>
<dbReference type="SMART" id="SM00219">
    <property type="entry name" value="TyrKc"/>
    <property type="match status" value="1"/>
</dbReference>
<proteinExistence type="predicted"/>
<dbReference type="GO" id="GO:0005886">
    <property type="term" value="C:plasma membrane"/>
    <property type="evidence" value="ECO:0007669"/>
    <property type="project" value="TreeGrafter"/>
</dbReference>
<dbReference type="PROSITE" id="PS50011">
    <property type="entry name" value="PROTEIN_KINASE_DOM"/>
    <property type="match status" value="1"/>
</dbReference>
<organism evidence="2 3">
    <name type="scientific">Gigaspora rosea</name>
    <dbReference type="NCBI Taxonomy" id="44941"/>
    <lineage>
        <taxon>Eukaryota</taxon>
        <taxon>Fungi</taxon>
        <taxon>Fungi incertae sedis</taxon>
        <taxon>Mucoromycota</taxon>
        <taxon>Glomeromycotina</taxon>
        <taxon>Glomeromycetes</taxon>
        <taxon>Diversisporales</taxon>
        <taxon>Gigasporaceae</taxon>
        <taxon>Gigaspora</taxon>
    </lineage>
</organism>
<protein>
    <recommendedName>
        <fullName evidence="1">Protein kinase domain-containing protein</fullName>
    </recommendedName>
</protein>
<dbReference type="GO" id="GO:0005524">
    <property type="term" value="F:ATP binding"/>
    <property type="evidence" value="ECO:0007669"/>
    <property type="project" value="InterPro"/>
</dbReference>
<name>A0A397V3V8_9GLOM</name>
<dbReference type="Gene3D" id="1.10.510.10">
    <property type="entry name" value="Transferase(Phosphotransferase) domain 1"/>
    <property type="match status" value="1"/>
</dbReference>
<dbReference type="InterPro" id="IPR011009">
    <property type="entry name" value="Kinase-like_dom_sf"/>
</dbReference>
<dbReference type="Proteomes" id="UP000266673">
    <property type="component" value="Unassembled WGS sequence"/>
</dbReference>
<comment type="caution">
    <text evidence="2">The sequence shown here is derived from an EMBL/GenBank/DDBJ whole genome shotgun (WGS) entry which is preliminary data.</text>
</comment>
<dbReference type="InterPro" id="IPR001245">
    <property type="entry name" value="Ser-Thr/Tyr_kinase_cat_dom"/>
</dbReference>